<feature type="transmembrane region" description="Helical" evidence="1">
    <location>
        <begin position="7"/>
        <end position="25"/>
    </location>
</feature>
<keyword evidence="1" id="KW-0812">Transmembrane</keyword>
<sequence length="68" mass="7682">MNMIKVLLGADIFLILSGLAWLLLIPSFNLSAFNRPLPSTFLGMLVLLFGIYKGLQLRRTFLRIKSQS</sequence>
<evidence type="ECO:0000256" key="1">
    <source>
        <dbReference type="SAM" id="Phobius"/>
    </source>
</evidence>
<dbReference type="STRING" id="1888891.DSOL_3619"/>
<evidence type="ECO:0000313" key="3">
    <source>
        <dbReference type="Proteomes" id="UP000186102"/>
    </source>
</evidence>
<evidence type="ECO:0000313" key="2">
    <source>
        <dbReference type="EMBL" id="OLN29282.1"/>
    </source>
</evidence>
<dbReference type="RefSeq" id="WP_075366076.1">
    <property type="nucleotide sequence ID" value="NZ_MLBF01000034.1"/>
</dbReference>
<keyword evidence="3" id="KW-1185">Reference proteome</keyword>
<dbReference type="OrthoDB" id="1799455at2"/>
<dbReference type="Proteomes" id="UP000186102">
    <property type="component" value="Unassembled WGS sequence"/>
</dbReference>
<proteinExistence type="predicted"/>
<keyword evidence="1" id="KW-1133">Transmembrane helix</keyword>
<protein>
    <submittedName>
        <fullName evidence="2">Uncharacterized protein</fullName>
    </submittedName>
</protein>
<comment type="caution">
    <text evidence="2">The sequence shown here is derived from an EMBL/GenBank/DDBJ whole genome shotgun (WGS) entry which is preliminary data.</text>
</comment>
<gene>
    <name evidence="2" type="ORF">DSOL_3619</name>
</gene>
<keyword evidence="1" id="KW-0472">Membrane</keyword>
<reference evidence="2 3" key="1">
    <citation type="submission" date="2016-09" db="EMBL/GenBank/DDBJ databases">
        <title>Complete genome of Desulfosporosinus sp. OL.</title>
        <authorList>
            <person name="Mardanov A."/>
            <person name="Beletsky A."/>
            <person name="Panova A."/>
            <person name="Karnachuk O."/>
            <person name="Ravin N."/>
        </authorList>
    </citation>
    <scope>NUCLEOTIDE SEQUENCE [LARGE SCALE GENOMIC DNA]</scope>
    <source>
        <strain evidence="2 3">OL</strain>
    </source>
</reference>
<feature type="transmembrane region" description="Helical" evidence="1">
    <location>
        <begin position="37"/>
        <end position="55"/>
    </location>
</feature>
<organism evidence="2 3">
    <name type="scientific">Desulfosporosinus metallidurans</name>
    <dbReference type="NCBI Taxonomy" id="1888891"/>
    <lineage>
        <taxon>Bacteria</taxon>
        <taxon>Bacillati</taxon>
        <taxon>Bacillota</taxon>
        <taxon>Clostridia</taxon>
        <taxon>Eubacteriales</taxon>
        <taxon>Desulfitobacteriaceae</taxon>
        <taxon>Desulfosporosinus</taxon>
    </lineage>
</organism>
<dbReference type="AlphaFoldDB" id="A0A1Q8QPR0"/>
<accession>A0A1Q8QPR0</accession>
<dbReference type="EMBL" id="MLBF01000034">
    <property type="protein sequence ID" value="OLN29282.1"/>
    <property type="molecule type" value="Genomic_DNA"/>
</dbReference>
<name>A0A1Q8QPR0_9FIRM</name>